<comment type="subcellular location">
    <subcellularLocation>
        <location evidence="1">Nucleus</location>
    </subcellularLocation>
</comment>
<keyword evidence="5" id="KW-0539">Nucleus</keyword>
<evidence type="ECO:0000256" key="5">
    <source>
        <dbReference type="ARBA" id="ARBA00023242"/>
    </source>
</evidence>
<dbReference type="GO" id="GO:0005634">
    <property type="term" value="C:nucleus"/>
    <property type="evidence" value="ECO:0007669"/>
    <property type="project" value="UniProtKB-SubCell"/>
</dbReference>
<dbReference type="SUPFAM" id="SSF101936">
    <property type="entry name" value="DNA-binding pseudobarrel domain"/>
    <property type="match status" value="1"/>
</dbReference>
<proteinExistence type="predicted"/>
<keyword evidence="3" id="KW-0238">DNA-binding</keyword>
<sequence length="293" mass="34003">MAGNIPTNYNPSDPSANAMQMGGMFNNNNNNNNQFFVNYPLAPPTSPEMGSSSASASTSAFAAIKRRQHCRRFLRRSIVRPPFYQPIPQPTPTRPPPPPPIPRQIDQSIVRFLFEKTLRKSDVSTVGRIVIPKIETELYMPRLDSREGIIMNLTDMDYLQVWSFRFRFWINNSSRMYIFENTKDFIRDKHLVVGDSIMIFKDDQTGNHFIRGIKTFIQQDLSYTANNTVNQYLPAMDEYVSPLYYENTIINNKNTFLNNYSEPFYAGVQPEMPDNPELETPFNWLDFINFSEF</sequence>
<dbReference type="PANTHER" id="PTHR31140:SF73">
    <property type="entry name" value="B3 DOMAIN-CONTAINING TRANSCRIPTION FACTOR FUS3"/>
    <property type="match status" value="1"/>
</dbReference>
<dbReference type="CDD" id="cd10017">
    <property type="entry name" value="B3_DNA"/>
    <property type="match status" value="1"/>
</dbReference>
<keyword evidence="8" id="KW-1185">Reference proteome</keyword>
<evidence type="ECO:0000256" key="3">
    <source>
        <dbReference type="ARBA" id="ARBA00023125"/>
    </source>
</evidence>
<dbReference type="InterPro" id="IPR003340">
    <property type="entry name" value="B3_DNA-bd"/>
</dbReference>
<dbReference type="PROSITE" id="PS50863">
    <property type="entry name" value="B3"/>
    <property type="match status" value="1"/>
</dbReference>
<dbReference type="AlphaFoldDB" id="A0AAW2D296"/>
<keyword evidence="2" id="KW-0805">Transcription regulation</keyword>
<keyword evidence="4" id="KW-0804">Transcription</keyword>
<feature type="domain" description="TF-B3" evidence="6">
    <location>
        <begin position="114"/>
        <end position="216"/>
    </location>
</feature>
<evidence type="ECO:0000256" key="4">
    <source>
        <dbReference type="ARBA" id="ARBA00023163"/>
    </source>
</evidence>
<dbReference type="PANTHER" id="PTHR31140">
    <property type="entry name" value="B3 DOMAIN-CONTAINING TRANSCRIPTION FACTOR ABI3"/>
    <property type="match status" value="1"/>
</dbReference>
<dbReference type="Gene3D" id="2.40.330.10">
    <property type="entry name" value="DNA-binding pseudobarrel domain"/>
    <property type="match status" value="1"/>
</dbReference>
<reference evidence="7 8" key="1">
    <citation type="submission" date="2024-01" db="EMBL/GenBank/DDBJ databases">
        <title>A telomere-to-telomere, gap-free genome of sweet tea (Lithocarpus litseifolius).</title>
        <authorList>
            <person name="Zhou J."/>
        </authorList>
    </citation>
    <scope>NUCLEOTIDE SEQUENCE [LARGE SCALE GENOMIC DNA]</scope>
    <source>
        <strain evidence="7">Zhou-2022a</strain>
        <tissue evidence="7">Leaf</tissue>
    </source>
</reference>
<evidence type="ECO:0000259" key="6">
    <source>
        <dbReference type="PROSITE" id="PS50863"/>
    </source>
</evidence>
<evidence type="ECO:0000313" key="8">
    <source>
        <dbReference type="Proteomes" id="UP001459277"/>
    </source>
</evidence>
<dbReference type="SMART" id="SM01019">
    <property type="entry name" value="B3"/>
    <property type="match status" value="1"/>
</dbReference>
<dbReference type="InterPro" id="IPR044800">
    <property type="entry name" value="LEC2-like"/>
</dbReference>
<dbReference type="GO" id="GO:0003700">
    <property type="term" value="F:DNA-binding transcription factor activity"/>
    <property type="evidence" value="ECO:0007669"/>
    <property type="project" value="InterPro"/>
</dbReference>
<comment type="caution">
    <text evidence="7">The sequence shown here is derived from an EMBL/GenBank/DDBJ whole genome shotgun (WGS) entry which is preliminary data.</text>
</comment>
<accession>A0AAW2D296</accession>
<evidence type="ECO:0000256" key="2">
    <source>
        <dbReference type="ARBA" id="ARBA00023015"/>
    </source>
</evidence>
<dbReference type="EMBL" id="JAZDWU010000004">
    <property type="protein sequence ID" value="KAL0004695.1"/>
    <property type="molecule type" value="Genomic_DNA"/>
</dbReference>
<organism evidence="7 8">
    <name type="scientific">Lithocarpus litseifolius</name>
    <dbReference type="NCBI Taxonomy" id="425828"/>
    <lineage>
        <taxon>Eukaryota</taxon>
        <taxon>Viridiplantae</taxon>
        <taxon>Streptophyta</taxon>
        <taxon>Embryophyta</taxon>
        <taxon>Tracheophyta</taxon>
        <taxon>Spermatophyta</taxon>
        <taxon>Magnoliopsida</taxon>
        <taxon>eudicotyledons</taxon>
        <taxon>Gunneridae</taxon>
        <taxon>Pentapetalae</taxon>
        <taxon>rosids</taxon>
        <taxon>fabids</taxon>
        <taxon>Fagales</taxon>
        <taxon>Fagaceae</taxon>
        <taxon>Lithocarpus</taxon>
    </lineage>
</organism>
<gene>
    <name evidence="7" type="ORF">SO802_012256</name>
</gene>
<evidence type="ECO:0000256" key="1">
    <source>
        <dbReference type="ARBA" id="ARBA00004123"/>
    </source>
</evidence>
<dbReference type="Proteomes" id="UP001459277">
    <property type="component" value="Unassembled WGS sequence"/>
</dbReference>
<name>A0AAW2D296_9ROSI</name>
<protein>
    <recommendedName>
        <fullName evidence="6">TF-B3 domain-containing protein</fullName>
    </recommendedName>
</protein>
<dbReference type="Pfam" id="PF02362">
    <property type="entry name" value="B3"/>
    <property type="match status" value="1"/>
</dbReference>
<dbReference type="InterPro" id="IPR015300">
    <property type="entry name" value="DNA-bd_pseudobarrel_sf"/>
</dbReference>
<dbReference type="GO" id="GO:0003677">
    <property type="term" value="F:DNA binding"/>
    <property type="evidence" value="ECO:0007669"/>
    <property type="project" value="UniProtKB-KW"/>
</dbReference>
<evidence type="ECO:0000313" key="7">
    <source>
        <dbReference type="EMBL" id="KAL0004695.1"/>
    </source>
</evidence>